<evidence type="ECO:0000313" key="1">
    <source>
        <dbReference type="EMBL" id="QBB20989.1"/>
    </source>
</evidence>
<organism evidence="1">
    <name type="scientific">Escherichia coli</name>
    <dbReference type="NCBI Taxonomy" id="562"/>
    <lineage>
        <taxon>Bacteria</taxon>
        <taxon>Pseudomonadati</taxon>
        <taxon>Pseudomonadota</taxon>
        <taxon>Gammaproteobacteria</taxon>
        <taxon>Enterobacterales</taxon>
        <taxon>Enterobacteriaceae</taxon>
        <taxon>Escherichia</taxon>
    </lineage>
</organism>
<reference evidence="1" key="1">
    <citation type="journal article" date="2019" name="Virulence">
        <title>Three new serine-protease autotransporters of Enterobacteriaceae (SPATEs) from extra-intestinal pathogenic Escherichia coli and combined role of SPATEs for cytotoxicity and colonization of the mouse kidney.</title>
        <authorList>
            <person name="Habouria H."/>
            <person name="Pokharel P."/>
            <person name="Maris S."/>
            <person name="Garenaux A."/>
            <person name="Bessaiah H."/>
            <person name="Houle S."/>
            <person name="Veyrier F.J."/>
            <person name="Guyomard-Rabenirinia S."/>
            <person name="Talarmin A."/>
            <person name="Dozois C.M."/>
        </authorList>
    </citation>
    <scope>NUCLEOTIDE SEQUENCE</scope>
    <source>
        <strain evidence="1">QT598</strain>
    </source>
</reference>
<protein>
    <submittedName>
        <fullName evidence="1">Uncharacterized protein</fullName>
    </submittedName>
</protein>
<proteinExistence type="predicted"/>
<dbReference type="EMBL" id="MH899681">
    <property type="protein sequence ID" value="QBB20989.1"/>
    <property type="molecule type" value="Genomic_DNA"/>
</dbReference>
<name>A0A411HAH7_ECOLX</name>
<dbReference type="AlphaFoldDB" id="A0A411HAH7"/>
<accession>A0A411HAH7</accession>
<sequence>MEYPLTIPCTTASFLVKKITLFLIYRKGTRPGRVQFIKNAYHFHLTGKRLKISKNCFCLYYICNIYYGFLFTFNENCFGVIPK</sequence>